<name>A0A8J2L2D9_9HEXA</name>
<dbReference type="InterPro" id="IPR035269">
    <property type="entry name" value="PSMD9"/>
</dbReference>
<keyword evidence="3 5" id="KW-1133">Transmembrane helix</keyword>
<dbReference type="EC" id="2.3.1.225" evidence="5"/>
<dbReference type="GO" id="GO:0016020">
    <property type="term" value="C:membrane"/>
    <property type="evidence" value="ECO:0007669"/>
    <property type="project" value="UniProtKB-SubCell"/>
</dbReference>
<evidence type="ECO:0000313" key="9">
    <source>
        <dbReference type="EMBL" id="CAG7786453.1"/>
    </source>
</evidence>
<accession>A0A8J2L2D9</accession>
<comment type="domain">
    <text evidence="5">The DHHC domain is required for palmitoyltransferase activity.</text>
</comment>
<dbReference type="GO" id="GO:0070682">
    <property type="term" value="P:proteasome regulatory particle assembly"/>
    <property type="evidence" value="ECO:0007669"/>
    <property type="project" value="InterPro"/>
</dbReference>
<dbReference type="Pfam" id="PF18265">
    <property type="entry name" value="Nas2_N"/>
    <property type="match status" value="1"/>
</dbReference>
<proteinExistence type="inferred from homology"/>
<evidence type="ECO:0000259" key="8">
    <source>
        <dbReference type="Pfam" id="PF18265"/>
    </source>
</evidence>
<feature type="compositionally biased region" description="Low complexity" evidence="6">
    <location>
        <begin position="447"/>
        <end position="465"/>
    </location>
</feature>
<keyword evidence="4 5" id="KW-0472">Membrane</keyword>
<protein>
    <recommendedName>
        <fullName evidence="5">Palmitoyltransferase</fullName>
        <ecNumber evidence="5">2.3.1.225</ecNumber>
    </recommendedName>
</protein>
<comment type="catalytic activity">
    <reaction evidence="5">
        <text>L-cysteinyl-[protein] + hexadecanoyl-CoA = S-hexadecanoyl-L-cysteinyl-[protein] + CoA</text>
        <dbReference type="Rhea" id="RHEA:36683"/>
        <dbReference type="Rhea" id="RHEA-COMP:10131"/>
        <dbReference type="Rhea" id="RHEA-COMP:11032"/>
        <dbReference type="ChEBI" id="CHEBI:29950"/>
        <dbReference type="ChEBI" id="CHEBI:57287"/>
        <dbReference type="ChEBI" id="CHEBI:57379"/>
        <dbReference type="ChEBI" id="CHEBI:74151"/>
        <dbReference type="EC" id="2.3.1.225"/>
    </reaction>
</comment>
<dbReference type="AlphaFoldDB" id="A0A8J2L2D9"/>
<feature type="transmembrane region" description="Helical" evidence="5">
    <location>
        <begin position="380"/>
        <end position="398"/>
    </location>
</feature>
<feature type="transmembrane region" description="Helical" evidence="5">
    <location>
        <begin position="336"/>
        <end position="360"/>
    </location>
</feature>
<evidence type="ECO:0000256" key="1">
    <source>
        <dbReference type="ARBA" id="ARBA00004141"/>
    </source>
</evidence>
<evidence type="ECO:0000256" key="2">
    <source>
        <dbReference type="ARBA" id="ARBA00022692"/>
    </source>
</evidence>
<evidence type="ECO:0000313" key="10">
    <source>
        <dbReference type="Proteomes" id="UP000708208"/>
    </source>
</evidence>
<sequence>MSGGNEIENVTRDGILQLMRQRNNIDENIQALGQILQSNHIGMTEPLVDREGFPRNDIDVYQVRHARHKIICLQNDFKALTKEIEHKMQIFHQNQANGSDSSAMDIGEPEEARRRVPIALVNLVSEGSPAFHAGLQCDDLILTFGSVDSENFRSIADIGAIVQRSRGQLGASTSYCYWYLNVERTEHKRWRLAEGFGPIRTWWWLLEIWTIVVAGLFLSEYSEYHFGIVIAGIILFIICMSSCFAINFGDPGVIVKPNFSEAYRNAKEVSEMIKNGIHNPIRNVTVGGKVYKYSYCMRCHHFRPPESGHCYTCDSCIERWDHHCPIFGGCVGKKNLVAFHVMCLSQAVLWTFWVSCSAFATANVTKEDTSFNLAIGRCKTLLGVTVGIIGAAVLPMILSKSKLEKNLCVPKAKPHQTSNDFSGDWSTTGIPDMSVRSAPAPHLNVGESSTEYSSSEFPSSESSPEVQTKTRGQISHITKHF</sequence>
<dbReference type="GO" id="GO:0005634">
    <property type="term" value="C:nucleus"/>
    <property type="evidence" value="ECO:0007669"/>
    <property type="project" value="TreeGrafter"/>
</dbReference>
<dbReference type="Pfam" id="PF01529">
    <property type="entry name" value="DHHC"/>
    <property type="match status" value="1"/>
</dbReference>
<feature type="domain" description="Palmitoyltransferase DHHC" evidence="7">
    <location>
        <begin position="292"/>
        <end position="389"/>
    </location>
</feature>
<dbReference type="PANTHER" id="PTHR12651:SF1">
    <property type="entry name" value="26S PROTEASOME NON-ATPASE REGULATORY SUBUNIT 9"/>
    <property type="match status" value="1"/>
</dbReference>
<keyword evidence="5" id="KW-0012">Acyltransferase</keyword>
<reference evidence="9" key="1">
    <citation type="submission" date="2021-06" db="EMBL/GenBank/DDBJ databases">
        <authorList>
            <person name="Hodson N. C."/>
            <person name="Mongue J. A."/>
            <person name="Jaron S. K."/>
        </authorList>
    </citation>
    <scope>NUCLEOTIDE SEQUENCE</scope>
</reference>
<dbReference type="Proteomes" id="UP000708208">
    <property type="component" value="Unassembled WGS sequence"/>
</dbReference>
<comment type="caution">
    <text evidence="9">The sequence shown here is derived from an EMBL/GenBank/DDBJ whole genome shotgun (WGS) entry which is preliminary data.</text>
</comment>
<dbReference type="GO" id="GO:0019706">
    <property type="term" value="F:protein-cysteine S-palmitoyltransferase activity"/>
    <property type="evidence" value="ECO:0007669"/>
    <property type="project" value="UniProtKB-EC"/>
</dbReference>
<feature type="domain" description="Nas2 N-terminal" evidence="8">
    <location>
        <begin position="16"/>
        <end position="93"/>
    </location>
</feature>
<dbReference type="PANTHER" id="PTHR12651">
    <property type="entry name" value="26S PROTEASOME NON-ATPASE REGULATORY SUBUNIT 9"/>
    <property type="match status" value="1"/>
</dbReference>
<feature type="transmembrane region" description="Helical" evidence="5">
    <location>
        <begin position="224"/>
        <end position="246"/>
    </location>
</feature>
<dbReference type="GO" id="GO:0005737">
    <property type="term" value="C:cytoplasm"/>
    <property type="evidence" value="ECO:0007669"/>
    <property type="project" value="TreeGrafter"/>
</dbReference>
<gene>
    <name evidence="9" type="ORF">AFUS01_LOCUS25020</name>
</gene>
<evidence type="ECO:0000256" key="3">
    <source>
        <dbReference type="ARBA" id="ARBA00022989"/>
    </source>
</evidence>
<evidence type="ECO:0000259" key="7">
    <source>
        <dbReference type="Pfam" id="PF01529"/>
    </source>
</evidence>
<keyword evidence="10" id="KW-1185">Reference proteome</keyword>
<comment type="subcellular location">
    <subcellularLocation>
        <location evidence="1">Membrane</location>
        <topology evidence="1">Multi-pass membrane protein</topology>
    </subcellularLocation>
</comment>
<dbReference type="PROSITE" id="PS50216">
    <property type="entry name" value="DHHC"/>
    <property type="match status" value="1"/>
</dbReference>
<evidence type="ECO:0000256" key="4">
    <source>
        <dbReference type="ARBA" id="ARBA00023136"/>
    </source>
</evidence>
<dbReference type="EMBL" id="CAJVCH010318214">
    <property type="protein sequence ID" value="CAG7786453.1"/>
    <property type="molecule type" value="Genomic_DNA"/>
</dbReference>
<keyword evidence="2 5" id="KW-0812">Transmembrane</keyword>
<dbReference type="OrthoDB" id="72325at2759"/>
<feature type="region of interest" description="Disordered" evidence="6">
    <location>
        <begin position="436"/>
        <end position="481"/>
    </location>
</feature>
<dbReference type="InterPro" id="IPR040815">
    <property type="entry name" value="Nas2_N"/>
</dbReference>
<dbReference type="InterPro" id="IPR001594">
    <property type="entry name" value="Palmitoyltrfase_DHHC"/>
</dbReference>
<organism evidence="9 10">
    <name type="scientific">Allacma fusca</name>
    <dbReference type="NCBI Taxonomy" id="39272"/>
    <lineage>
        <taxon>Eukaryota</taxon>
        <taxon>Metazoa</taxon>
        <taxon>Ecdysozoa</taxon>
        <taxon>Arthropoda</taxon>
        <taxon>Hexapoda</taxon>
        <taxon>Collembola</taxon>
        <taxon>Symphypleona</taxon>
        <taxon>Sminthuridae</taxon>
        <taxon>Allacma</taxon>
    </lineage>
</organism>
<comment type="similarity">
    <text evidence="5">Belongs to the DHHC palmitoyltransferase family.</text>
</comment>
<feature type="transmembrane region" description="Helical" evidence="5">
    <location>
        <begin position="201"/>
        <end position="218"/>
    </location>
</feature>
<evidence type="ECO:0000256" key="5">
    <source>
        <dbReference type="RuleBase" id="RU079119"/>
    </source>
</evidence>
<keyword evidence="5" id="KW-0808">Transferase</keyword>
<feature type="compositionally biased region" description="Polar residues" evidence="6">
    <location>
        <begin position="466"/>
        <end position="481"/>
    </location>
</feature>
<evidence type="ECO:0000256" key="6">
    <source>
        <dbReference type="SAM" id="MobiDB-lite"/>
    </source>
</evidence>